<keyword evidence="9" id="KW-1185">Reference proteome</keyword>
<sequence length="315" mass="34839">MPASSCRLLLVDVPDHGDPDMNDILWSSWLALLLLLYVWIVGKTGLRKSLLRGWRGRRSKGGLHPLAEPIRSLLGSPELYGSLLPWLQRPETRLALLHGGVCGKERLTGWLAEAVGLSYLTLLATGVLGLLSDGGGALAWLGVLVAVAIPPLRARELAKKVDDRRRRIVLELPELLTRLLLLVNAGENVLRAMEKCLRRRDGKTGDHPLYRELSHALESMRRGETYAWAMEEFGRRCAVPEAKLFASTVIMNSRRGGETFVASLQELSRTLWERRKAAARMLGEQASSKMAFPLAVIFLLILVLVGAPTLLTMSS</sequence>
<evidence type="ECO:0000259" key="7">
    <source>
        <dbReference type="Pfam" id="PF00482"/>
    </source>
</evidence>
<keyword evidence="5 6" id="KW-0472">Membrane</keyword>
<keyword evidence="2" id="KW-1003">Cell membrane</keyword>
<evidence type="ECO:0000313" key="8">
    <source>
        <dbReference type="EMBL" id="THF74819.1"/>
    </source>
</evidence>
<name>A0A4S4BJI8_9BACL</name>
<gene>
    <name evidence="8" type="ORF">E6C55_23840</name>
</gene>
<evidence type="ECO:0000256" key="1">
    <source>
        <dbReference type="ARBA" id="ARBA00004651"/>
    </source>
</evidence>
<dbReference type="Pfam" id="PF00482">
    <property type="entry name" value="T2SSF"/>
    <property type="match status" value="1"/>
</dbReference>
<evidence type="ECO:0000256" key="3">
    <source>
        <dbReference type="ARBA" id="ARBA00022692"/>
    </source>
</evidence>
<reference evidence="8 9" key="1">
    <citation type="submission" date="2019-04" db="EMBL/GenBank/DDBJ databases">
        <title>Cohnella sp. nov. isolated from preserved vegetables.</title>
        <authorList>
            <person name="Lin S.-Y."/>
            <person name="Hung M.-H."/>
            <person name="Young C.-C."/>
        </authorList>
    </citation>
    <scope>NUCLEOTIDE SEQUENCE [LARGE SCALE GENOMIC DNA]</scope>
    <source>
        <strain evidence="8 9">CC-MHH1044</strain>
    </source>
</reference>
<dbReference type="AlphaFoldDB" id="A0A4S4BJI8"/>
<feature type="domain" description="Type II secretion system protein GspF" evidence="7">
    <location>
        <begin position="176"/>
        <end position="307"/>
    </location>
</feature>
<comment type="subcellular location">
    <subcellularLocation>
        <location evidence="1">Cell membrane</location>
        <topology evidence="1">Multi-pass membrane protein</topology>
    </subcellularLocation>
</comment>
<organism evidence="8 9">
    <name type="scientific">Cohnella fermenti</name>
    <dbReference type="NCBI Taxonomy" id="2565925"/>
    <lineage>
        <taxon>Bacteria</taxon>
        <taxon>Bacillati</taxon>
        <taxon>Bacillota</taxon>
        <taxon>Bacilli</taxon>
        <taxon>Bacillales</taxon>
        <taxon>Paenibacillaceae</taxon>
        <taxon>Cohnella</taxon>
    </lineage>
</organism>
<dbReference type="PANTHER" id="PTHR35007">
    <property type="entry name" value="INTEGRAL MEMBRANE PROTEIN-RELATED"/>
    <property type="match status" value="1"/>
</dbReference>
<proteinExistence type="predicted"/>
<keyword evidence="4 6" id="KW-1133">Transmembrane helix</keyword>
<dbReference type="GO" id="GO:0005886">
    <property type="term" value="C:plasma membrane"/>
    <property type="evidence" value="ECO:0007669"/>
    <property type="project" value="UniProtKB-SubCell"/>
</dbReference>
<dbReference type="InterPro" id="IPR018076">
    <property type="entry name" value="T2SS_GspF_dom"/>
</dbReference>
<dbReference type="PANTHER" id="PTHR35007:SF1">
    <property type="entry name" value="PILUS ASSEMBLY PROTEIN"/>
    <property type="match status" value="1"/>
</dbReference>
<dbReference type="Proteomes" id="UP000310636">
    <property type="component" value="Unassembled WGS sequence"/>
</dbReference>
<feature type="transmembrane region" description="Helical" evidence="6">
    <location>
        <begin position="137"/>
        <end position="154"/>
    </location>
</feature>
<feature type="transmembrane region" description="Helical" evidence="6">
    <location>
        <begin position="290"/>
        <end position="311"/>
    </location>
</feature>
<dbReference type="OrthoDB" id="9793966at2"/>
<evidence type="ECO:0000313" key="9">
    <source>
        <dbReference type="Proteomes" id="UP000310636"/>
    </source>
</evidence>
<protein>
    <submittedName>
        <fullName evidence="8">Type II secretion system F family protein</fullName>
    </submittedName>
</protein>
<evidence type="ECO:0000256" key="2">
    <source>
        <dbReference type="ARBA" id="ARBA00022475"/>
    </source>
</evidence>
<evidence type="ECO:0000256" key="5">
    <source>
        <dbReference type="ARBA" id="ARBA00023136"/>
    </source>
</evidence>
<evidence type="ECO:0000256" key="4">
    <source>
        <dbReference type="ARBA" id="ARBA00022989"/>
    </source>
</evidence>
<dbReference type="EMBL" id="SSOB01000037">
    <property type="protein sequence ID" value="THF74819.1"/>
    <property type="molecule type" value="Genomic_DNA"/>
</dbReference>
<comment type="caution">
    <text evidence="8">The sequence shown here is derived from an EMBL/GenBank/DDBJ whole genome shotgun (WGS) entry which is preliminary data.</text>
</comment>
<feature type="transmembrane region" description="Helical" evidence="6">
    <location>
        <begin position="24"/>
        <end position="42"/>
    </location>
</feature>
<evidence type="ECO:0000256" key="6">
    <source>
        <dbReference type="SAM" id="Phobius"/>
    </source>
</evidence>
<accession>A0A4S4BJI8</accession>
<keyword evidence="3 6" id="KW-0812">Transmembrane</keyword>
<feature type="transmembrane region" description="Helical" evidence="6">
    <location>
        <begin position="110"/>
        <end position="131"/>
    </location>
</feature>